<accession>A0A9P9A6C4</accession>
<dbReference type="EMBL" id="JAGSXJ010000028">
    <property type="protein sequence ID" value="KAH6671521.1"/>
    <property type="molecule type" value="Genomic_DNA"/>
</dbReference>
<protein>
    <submittedName>
        <fullName evidence="5">NRDE-2, necessary for RNA interference-domain-containing protein</fullName>
    </submittedName>
</protein>
<keyword evidence="6" id="KW-1185">Reference proteome</keyword>
<evidence type="ECO:0000313" key="5">
    <source>
        <dbReference type="EMBL" id="KAH6671521.1"/>
    </source>
</evidence>
<feature type="compositionally biased region" description="Basic and acidic residues" evidence="4">
    <location>
        <begin position="112"/>
        <end position="131"/>
    </location>
</feature>
<dbReference type="InterPro" id="IPR013633">
    <property type="entry name" value="NRDE-2"/>
</dbReference>
<comment type="similarity">
    <text evidence="2">Belongs to the NRDE2 family.</text>
</comment>
<dbReference type="InterPro" id="IPR011990">
    <property type="entry name" value="TPR-like_helical_dom_sf"/>
</dbReference>
<dbReference type="Gene3D" id="1.25.40.10">
    <property type="entry name" value="Tetratricopeptide repeat domain"/>
    <property type="match status" value="1"/>
</dbReference>
<feature type="region of interest" description="Disordered" evidence="4">
    <location>
        <begin position="1"/>
        <end position="131"/>
    </location>
</feature>
<feature type="compositionally biased region" description="Basic and acidic residues" evidence="4">
    <location>
        <begin position="256"/>
        <end position="268"/>
    </location>
</feature>
<evidence type="ECO:0000256" key="4">
    <source>
        <dbReference type="SAM" id="MobiDB-lite"/>
    </source>
</evidence>
<comment type="caution">
    <text evidence="5">The sequence shown here is derived from an EMBL/GenBank/DDBJ whole genome shotgun (WGS) entry which is preliminary data.</text>
</comment>
<evidence type="ECO:0000256" key="1">
    <source>
        <dbReference type="ARBA" id="ARBA00004123"/>
    </source>
</evidence>
<dbReference type="AlphaFoldDB" id="A0A9P9A6C4"/>
<dbReference type="GO" id="GO:0031048">
    <property type="term" value="P:regulatory ncRNA-mediated heterochromatin formation"/>
    <property type="evidence" value="ECO:0007669"/>
    <property type="project" value="TreeGrafter"/>
</dbReference>
<feature type="region of interest" description="Disordered" evidence="4">
    <location>
        <begin position="205"/>
        <end position="286"/>
    </location>
</feature>
<reference evidence="5" key="1">
    <citation type="journal article" date="2021" name="Nat. Commun.">
        <title>Genetic determinants of endophytism in the Arabidopsis root mycobiome.</title>
        <authorList>
            <person name="Mesny F."/>
            <person name="Miyauchi S."/>
            <person name="Thiergart T."/>
            <person name="Pickel B."/>
            <person name="Atanasova L."/>
            <person name="Karlsson M."/>
            <person name="Huettel B."/>
            <person name="Barry K.W."/>
            <person name="Haridas S."/>
            <person name="Chen C."/>
            <person name="Bauer D."/>
            <person name="Andreopoulos W."/>
            <person name="Pangilinan J."/>
            <person name="LaButti K."/>
            <person name="Riley R."/>
            <person name="Lipzen A."/>
            <person name="Clum A."/>
            <person name="Drula E."/>
            <person name="Henrissat B."/>
            <person name="Kohler A."/>
            <person name="Grigoriev I.V."/>
            <person name="Martin F.M."/>
            <person name="Hacquard S."/>
        </authorList>
    </citation>
    <scope>NUCLEOTIDE SEQUENCE</scope>
    <source>
        <strain evidence="5">MPI-SDFR-AT-0117</strain>
    </source>
</reference>
<dbReference type="GO" id="GO:1902369">
    <property type="term" value="P:negative regulation of RNA catabolic process"/>
    <property type="evidence" value="ECO:0007669"/>
    <property type="project" value="TreeGrafter"/>
</dbReference>
<keyword evidence="3" id="KW-0539">Nucleus</keyword>
<sequence length="1121" mass="125313">MTGPAVPKFSSFKAKPASAADASQAPSDPAAVPKFSSFKAKSLPTTDSSQPLSDATAISIREEKTRAKSKSSRHGDAPRDRPSKRRSEHPPDQIPDRRRRHRTGSPPGSDRALVRLEKRPEPEAPRKEPELFFLDRRGDPLISRYHANDRAKVPLYRRSGRGRVLGSPGFLVLHQEGKRDEFSIRLPGARPSALRDRHLFDAAIRRRKPRRIKPAPVGKDTIPGDEDFVPLSSKAGRQTPGEAPPPPPEDLGPDYRSIEGKAKAHDFSDSELEYSSSEEATGIDLSDPMRKRSVELSRQVKEHPEDIDAWLSLIDHQDTLLRATDGAGGEPTQAEVLSYADIKLSMYESAIQHAKTPEQEERLQLGILLEGAKVWTATKLERRWEDALKAHKGSFVLWRARLDSRLSNVKAFQYQDIKDMLLDRLRQTPMQTSYPSTPHPGASATDSQTALYEQLVYVFLRLTRFIFDSGFRELAVAAWQALLEINLLRPPSLADEGDDMVLASFQDFWESEAPRIGESAAQGWAHYVQAGGEVDPPEPRTEEKETVASRDVYKSWGATERLRTIACRHPARAMDEGNDDDPYRVVIFSDVEKLLFLIPAKIIPLVHETLVDGFLLFCDLPLLFRSSEWMKAAAADSHIVARSLDLELDAAVIDAPLDPMEDQAKRHPEWSHEASQLAPSPDLMVSKDDWYRFFAGWVTRDKLQGGTVQVQHVLGALTQIGLGMRQEKLAEYRLALEWHADPTLLKKRAKVLLRSFPSSRRLYTTYALAESANGSADVARQVLTAASAIPGAPGVSAADTLWLWISRAWMELEVGDKTRATICLCAASDSTFGTNLGNSEPVAPSPPRLIMVRQALSSNMGYSFSESKLEEASLLAISLALFEYLTLQGGSESASLSQGNISAAVARVWSASSELCTRGASRTTYHENLLQASAKLLYFHASRGPFRNTFLREQLLRCVKLFPQNTMFLSMFAWTCYTFGIDDPARDMLRDIALARENDCLGNRIFAIRYELQRGNVHSTRAAFENALKTPACSSSAALWRAYIRFCHSRRELRAKAKEVFFRGIAACPWSKDLALEAFTTLVNVMDEFELRSMYNTMTSKGLRTHVDLDEFVEARKRGKR</sequence>
<evidence type="ECO:0000256" key="3">
    <source>
        <dbReference type="ARBA" id="ARBA00023242"/>
    </source>
</evidence>
<dbReference type="PANTHER" id="PTHR13471">
    <property type="entry name" value="TETRATRICOPEPTIDE-LIKE HELICAL"/>
    <property type="match status" value="1"/>
</dbReference>
<dbReference type="Pfam" id="PF08424">
    <property type="entry name" value="NRDE-2"/>
    <property type="match status" value="1"/>
</dbReference>
<dbReference type="Proteomes" id="UP000770015">
    <property type="component" value="Unassembled WGS sequence"/>
</dbReference>
<gene>
    <name evidence="5" type="ORF">F5X68DRAFT_278676</name>
</gene>
<proteinExistence type="inferred from homology"/>
<dbReference type="GO" id="GO:0071013">
    <property type="term" value="C:catalytic step 2 spliceosome"/>
    <property type="evidence" value="ECO:0007669"/>
    <property type="project" value="TreeGrafter"/>
</dbReference>
<evidence type="ECO:0000256" key="2">
    <source>
        <dbReference type="ARBA" id="ARBA00009265"/>
    </source>
</evidence>
<feature type="compositionally biased region" description="Low complexity" evidence="4">
    <location>
        <begin position="7"/>
        <end position="31"/>
    </location>
</feature>
<organism evidence="5 6">
    <name type="scientific">Plectosphaerella plurivora</name>
    <dbReference type="NCBI Taxonomy" id="936078"/>
    <lineage>
        <taxon>Eukaryota</taxon>
        <taxon>Fungi</taxon>
        <taxon>Dikarya</taxon>
        <taxon>Ascomycota</taxon>
        <taxon>Pezizomycotina</taxon>
        <taxon>Sordariomycetes</taxon>
        <taxon>Hypocreomycetidae</taxon>
        <taxon>Glomerellales</taxon>
        <taxon>Plectosphaerellaceae</taxon>
        <taxon>Plectosphaerella</taxon>
    </lineage>
</organism>
<dbReference type="PANTHER" id="PTHR13471:SF0">
    <property type="entry name" value="NUCLEAR EXOSOME REGULATOR NRDE2"/>
    <property type="match status" value="1"/>
</dbReference>
<name>A0A9P9A6C4_9PEZI</name>
<comment type="subcellular location">
    <subcellularLocation>
        <location evidence="1">Nucleus</location>
    </subcellularLocation>
</comment>
<feature type="compositionally biased region" description="Polar residues" evidence="4">
    <location>
        <begin position="43"/>
        <end position="53"/>
    </location>
</feature>
<dbReference type="OrthoDB" id="297219at2759"/>
<evidence type="ECO:0000313" key="6">
    <source>
        <dbReference type="Proteomes" id="UP000770015"/>
    </source>
</evidence>